<keyword evidence="1" id="KW-0472">Membrane</keyword>
<dbReference type="AlphaFoldDB" id="A0A0M4L5L3"/>
<organism evidence="2 3">
    <name type="scientific">Candidatus Pseudothioglobus singularis PS1</name>
    <dbReference type="NCBI Taxonomy" id="1125411"/>
    <lineage>
        <taxon>Bacteria</taxon>
        <taxon>Pseudomonadati</taxon>
        <taxon>Pseudomonadota</taxon>
        <taxon>Gammaproteobacteria</taxon>
        <taxon>Candidatus Pseudothioglobaceae</taxon>
        <taxon>Candidatus Pseudothioglobus</taxon>
    </lineage>
</organism>
<keyword evidence="1" id="KW-0812">Transmembrane</keyword>
<dbReference type="Proteomes" id="UP000068905">
    <property type="component" value="Chromosome"/>
</dbReference>
<proteinExistence type="predicted"/>
<evidence type="ECO:0000313" key="3">
    <source>
        <dbReference type="Proteomes" id="UP000068905"/>
    </source>
</evidence>
<evidence type="ECO:0000313" key="2">
    <source>
        <dbReference type="EMBL" id="ALE02708.1"/>
    </source>
</evidence>
<evidence type="ECO:0000256" key="1">
    <source>
        <dbReference type="SAM" id="Phobius"/>
    </source>
</evidence>
<feature type="transmembrane region" description="Helical" evidence="1">
    <location>
        <begin position="29"/>
        <end position="46"/>
    </location>
</feature>
<dbReference type="RefSeq" id="WP_020024818.1">
    <property type="nucleotide sequence ID" value="NZ_CP006911.1"/>
</dbReference>
<dbReference type="EMBL" id="CP006911">
    <property type="protein sequence ID" value="ALE02708.1"/>
    <property type="molecule type" value="Genomic_DNA"/>
</dbReference>
<keyword evidence="1" id="KW-1133">Transmembrane helix</keyword>
<sequence>MNKLLITLFILTLIAIGFIYKDILLCLKVILYGAFWWSIIGLTKFLSRDFTDGRKNDFFGE</sequence>
<gene>
    <name evidence="2" type="ORF">W908_04840</name>
</gene>
<dbReference type="KEGG" id="tsn:W908_04840"/>
<keyword evidence="3" id="KW-1185">Reference proteome</keyword>
<protein>
    <submittedName>
        <fullName evidence="2">Uncharacterized protein</fullName>
    </submittedName>
</protein>
<reference evidence="2 3" key="1">
    <citation type="journal article" date="2015" name="Genome Announc.">
        <title>Genome Sequence of 'Candidatus Thioglobus singularis' Strain PS1, a Mixotroph from the SUP05 Clade of Marine Gammaproteobacteria.</title>
        <authorList>
            <person name="Marshall K.T."/>
            <person name="Morris R.M."/>
        </authorList>
    </citation>
    <scope>NUCLEOTIDE SEQUENCE [LARGE SCALE GENOMIC DNA]</scope>
    <source>
        <strain evidence="2 3">PS1</strain>
    </source>
</reference>
<name>A0A0M4L5L3_9GAMM</name>
<accession>A0A0M4L5L3</accession>